<dbReference type="InterPro" id="IPR050706">
    <property type="entry name" value="Cyclic-di-GMP_PDE-like"/>
</dbReference>
<accession>A0AA52EI14</accession>
<name>A0AA52EI14_9PROT</name>
<organism evidence="2 3">
    <name type="scientific">Temperatibacter marinus</name>
    <dbReference type="NCBI Taxonomy" id="1456591"/>
    <lineage>
        <taxon>Bacteria</taxon>
        <taxon>Pseudomonadati</taxon>
        <taxon>Pseudomonadota</taxon>
        <taxon>Alphaproteobacteria</taxon>
        <taxon>Kordiimonadales</taxon>
        <taxon>Temperatibacteraceae</taxon>
        <taxon>Temperatibacter</taxon>
    </lineage>
</organism>
<dbReference type="SUPFAM" id="SSF141868">
    <property type="entry name" value="EAL domain-like"/>
    <property type="match status" value="1"/>
</dbReference>
<dbReference type="Gene3D" id="3.20.20.450">
    <property type="entry name" value="EAL domain"/>
    <property type="match status" value="1"/>
</dbReference>
<dbReference type="EMBL" id="CP123872">
    <property type="protein sequence ID" value="WND03160.1"/>
    <property type="molecule type" value="Genomic_DNA"/>
</dbReference>
<dbReference type="Pfam" id="PF00563">
    <property type="entry name" value="EAL"/>
    <property type="match status" value="1"/>
</dbReference>
<reference evidence="2" key="1">
    <citation type="submission" date="2023-04" db="EMBL/GenBank/DDBJ databases">
        <title>Complete genome sequence of Temperatibacter marinus.</title>
        <authorList>
            <person name="Rong J.-C."/>
            <person name="Yi M.-L."/>
            <person name="Zhao Q."/>
        </authorList>
    </citation>
    <scope>NUCLEOTIDE SEQUENCE</scope>
    <source>
        <strain evidence="2">NBRC 110045</strain>
    </source>
</reference>
<evidence type="ECO:0000259" key="1">
    <source>
        <dbReference type="PROSITE" id="PS50883"/>
    </source>
</evidence>
<dbReference type="PANTHER" id="PTHR33121">
    <property type="entry name" value="CYCLIC DI-GMP PHOSPHODIESTERASE PDEF"/>
    <property type="match status" value="1"/>
</dbReference>
<proteinExistence type="predicted"/>
<dbReference type="PROSITE" id="PS50883">
    <property type="entry name" value="EAL"/>
    <property type="match status" value="1"/>
</dbReference>
<protein>
    <submittedName>
        <fullName evidence="2">EAL domain-containing protein</fullName>
    </submittedName>
</protein>
<evidence type="ECO:0000313" key="2">
    <source>
        <dbReference type="EMBL" id="WND03160.1"/>
    </source>
</evidence>
<dbReference type="PANTHER" id="PTHR33121:SF70">
    <property type="entry name" value="SIGNALING PROTEIN YKOW"/>
    <property type="match status" value="1"/>
</dbReference>
<dbReference type="RefSeq" id="WP_310799009.1">
    <property type="nucleotide sequence ID" value="NZ_CP123872.1"/>
</dbReference>
<dbReference type="CDD" id="cd01948">
    <property type="entry name" value="EAL"/>
    <property type="match status" value="1"/>
</dbReference>
<dbReference type="SMART" id="SM00052">
    <property type="entry name" value="EAL"/>
    <property type="match status" value="1"/>
</dbReference>
<gene>
    <name evidence="2" type="ORF">QGN29_02110</name>
</gene>
<dbReference type="InterPro" id="IPR001633">
    <property type="entry name" value="EAL_dom"/>
</dbReference>
<dbReference type="Proteomes" id="UP001268683">
    <property type="component" value="Chromosome"/>
</dbReference>
<dbReference type="InterPro" id="IPR035919">
    <property type="entry name" value="EAL_sf"/>
</dbReference>
<keyword evidence="3" id="KW-1185">Reference proteome</keyword>
<feature type="domain" description="EAL" evidence="1">
    <location>
        <begin position="281"/>
        <end position="530"/>
    </location>
</feature>
<dbReference type="GO" id="GO:0071111">
    <property type="term" value="F:cyclic-guanylate-specific phosphodiesterase activity"/>
    <property type="evidence" value="ECO:0007669"/>
    <property type="project" value="InterPro"/>
</dbReference>
<evidence type="ECO:0000313" key="3">
    <source>
        <dbReference type="Proteomes" id="UP001268683"/>
    </source>
</evidence>
<dbReference type="KEGG" id="tmk:QGN29_02110"/>
<dbReference type="AlphaFoldDB" id="A0AA52EI14"/>
<sequence>MEFSAIDEGAFKSFLKAMADVILEIDSEDIIQEISWSNPDLLGRMLQKGDSLQNALHPDDLPLFTLLKRKLNKQRKIGPAPFRIVKENQKEIAVNLYGTSHRKDGVIYYQLMLRPYAGDLVLPSLSQRPASRPDRQFTTDHFNSLSKRVSDYADGLNISEGQALLKLAGFFDEDQPPLNERILKLSKLLIEAATDRDDPRKVDVSSEIKAVENKPDIQQSFDNALKTNTNFLRIDSITGDDGLSEEEAVKAAVFSLQQASRGGKSNSLTGVSGDYEKRLQKAKMQLRAFKTIVTQEYFDIALQPIVHIETGKLHHYEALCRFDHRVYDGSPYFFMCFAEEMGVIHEFDLAMTLKVIHLIKRLKRIGYNISVAVNISGKSIQSSIFLRHFFRILEDCDDIRKNLSFELTESSQIDDLETTNKILSRIREFGHIVCLDDFGAGAAGLQYLRALKVDVVKIDGVYIRKGIEEEENRSFLRSMADLCTKLNITTVGECVEDEKQKQFLQDIGVTYAQGWLYGKPVSVSEALENY</sequence>